<proteinExistence type="predicted"/>
<dbReference type="GO" id="GO:0022857">
    <property type="term" value="F:transmembrane transporter activity"/>
    <property type="evidence" value="ECO:0007669"/>
    <property type="project" value="InterPro"/>
</dbReference>
<dbReference type="PANTHER" id="PTHR23502">
    <property type="entry name" value="MAJOR FACILITATOR SUPERFAMILY"/>
    <property type="match status" value="1"/>
</dbReference>
<feature type="transmembrane region" description="Helical" evidence="5">
    <location>
        <begin position="88"/>
        <end position="111"/>
    </location>
</feature>
<dbReference type="STRING" id="5601.A0A0D2F6C0"/>
<feature type="domain" description="Major facilitator superfamily (MFS) profile" evidence="6">
    <location>
        <begin position="89"/>
        <end position="528"/>
    </location>
</feature>
<dbReference type="Gene3D" id="1.20.1250.20">
    <property type="entry name" value="MFS general substrate transporter like domains"/>
    <property type="match status" value="1"/>
</dbReference>
<dbReference type="HOGENOM" id="CLU_008455_13_8_1"/>
<keyword evidence="3 5" id="KW-1133">Transmembrane helix</keyword>
<feature type="transmembrane region" description="Helical" evidence="5">
    <location>
        <begin position="501"/>
        <end position="521"/>
    </location>
</feature>
<accession>A0A0D2F6C0</accession>
<dbReference type="InterPro" id="IPR020846">
    <property type="entry name" value="MFS_dom"/>
</dbReference>
<feature type="transmembrane region" description="Helical" evidence="5">
    <location>
        <begin position="131"/>
        <end position="148"/>
    </location>
</feature>
<evidence type="ECO:0000256" key="2">
    <source>
        <dbReference type="ARBA" id="ARBA00022692"/>
    </source>
</evidence>
<dbReference type="InterPro" id="IPR036259">
    <property type="entry name" value="MFS_trans_sf"/>
</dbReference>
<comment type="subcellular location">
    <subcellularLocation>
        <location evidence="1">Membrane</location>
        <topology evidence="1">Multi-pass membrane protein</topology>
    </subcellularLocation>
</comment>
<protein>
    <recommendedName>
        <fullName evidence="6">Major facilitator superfamily (MFS) profile domain-containing protein</fullName>
    </recommendedName>
</protein>
<dbReference type="PANTHER" id="PTHR23502:SF22">
    <property type="entry name" value="MAJOR FACILITATOR SUPERFAMILY (MFS) PROFILE DOMAIN-CONTAINING PROTEIN"/>
    <property type="match status" value="1"/>
</dbReference>
<reference evidence="7 8" key="1">
    <citation type="submission" date="2015-01" db="EMBL/GenBank/DDBJ databases">
        <title>The Genome Sequence of Capronia semiimmersa CBS27337.</title>
        <authorList>
            <consortium name="The Broad Institute Genomics Platform"/>
            <person name="Cuomo C."/>
            <person name="de Hoog S."/>
            <person name="Gorbushina A."/>
            <person name="Stielow B."/>
            <person name="Teixiera M."/>
            <person name="Abouelleil A."/>
            <person name="Chapman S.B."/>
            <person name="Priest M."/>
            <person name="Young S.K."/>
            <person name="Wortman J."/>
            <person name="Nusbaum C."/>
            <person name="Birren B."/>
        </authorList>
    </citation>
    <scope>NUCLEOTIDE SEQUENCE [LARGE SCALE GENOMIC DNA]</scope>
    <source>
        <strain evidence="7 8">CBS 27337</strain>
    </source>
</reference>
<evidence type="ECO:0000256" key="1">
    <source>
        <dbReference type="ARBA" id="ARBA00004141"/>
    </source>
</evidence>
<feature type="transmembrane region" description="Helical" evidence="5">
    <location>
        <begin position="433"/>
        <end position="459"/>
    </location>
</feature>
<evidence type="ECO:0000256" key="3">
    <source>
        <dbReference type="ARBA" id="ARBA00022989"/>
    </source>
</evidence>
<name>A0A0D2F6C0_9EURO</name>
<dbReference type="Proteomes" id="UP000054266">
    <property type="component" value="Unassembled WGS sequence"/>
</dbReference>
<feature type="transmembrane region" description="Helical" evidence="5">
    <location>
        <begin position="361"/>
        <end position="385"/>
    </location>
</feature>
<keyword evidence="4 5" id="KW-0472">Membrane</keyword>
<feature type="transmembrane region" description="Helical" evidence="5">
    <location>
        <begin position="244"/>
        <end position="264"/>
    </location>
</feature>
<evidence type="ECO:0000313" key="8">
    <source>
        <dbReference type="Proteomes" id="UP000054266"/>
    </source>
</evidence>
<dbReference type="SUPFAM" id="SSF103473">
    <property type="entry name" value="MFS general substrate transporter"/>
    <property type="match status" value="1"/>
</dbReference>
<feature type="transmembrane region" description="Helical" evidence="5">
    <location>
        <begin position="471"/>
        <end position="489"/>
    </location>
</feature>
<keyword evidence="2 5" id="KW-0812">Transmembrane</keyword>
<organism evidence="7 8">
    <name type="scientific">Phialophora macrospora</name>
    <dbReference type="NCBI Taxonomy" id="1851006"/>
    <lineage>
        <taxon>Eukaryota</taxon>
        <taxon>Fungi</taxon>
        <taxon>Dikarya</taxon>
        <taxon>Ascomycota</taxon>
        <taxon>Pezizomycotina</taxon>
        <taxon>Eurotiomycetes</taxon>
        <taxon>Chaetothyriomycetidae</taxon>
        <taxon>Chaetothyriales</taxon>
        <taxon>Herpotrichiellaceae</taxon>
        <taxon>Phialophora</taxon>
    </lineage>
</organism>
<gene>
    <name evidence="7" type="ORF">PV04_10658</name>
</gene>
<dbReference type="EMBL" id="KN846963">
    <property type="protein sequence ID" value="KIW62485.1"/>
    <property type="molecule type" value="Genomic_DNA"/>
</dbReference>
<keyword evidence="8" id="KW-1185">Reference proteome</keyword>
<feature type="transmembrane region" description="Helical" evidence="5">
    <location>
        <begin position="214"/>
        <end position="232"/>
    </location>
</feature>
<feature type="transmembrane region" description="Helical" evidence="5">
    <location>
        <begin position="321"/>
        <end position="349"/>
    </location>
</feature>
<sequence length="537" mass="59225">MSGKMTTKSEETGTYYMTENVHASAFDDGNEIERANGEVLLFVDTNNLDKTPNLSHLKLAKDKHTVLVPQPSDDPADPLNWPSWRKHALLLLVAWGAFCGDFASTCGIAAAPVQAKEWAMNLVIANYPNNLSALMCGISGLLWMPLLNSWGRAPVLFWSTLLGFFFTLGCALSPTYEVYYGMRILQTVNASTGQTIGLAFIRDMFFFHEHARKIGIWYTIFIASPFCGPLFGNIMVAKLHNWPSVFWLTFGIIGLLLLAIVALADEPYYNRDISTERQPPRTASTRIFRILGVWQVENRHGYFPGVWQSYRRLLRVLIKPIIPLTMVYYSAIYMWNVGIVKSAAIIFGLPQSQGGYGLSQLVLGLAFFTPVVGVFVGEAFGHWFNDWIADRYVRKHNGVFVPEARLTAPYVGAVLMIPGLVLLGQALEKHLNIAAVIMGWGLYSVGLMITSVATVAYILDCYPSASGEVSALVNFARVALGFSVGYYQQEWGLKVGFDASFGTQAAIVAAAFIVLALIQCFGGRIRVASGPVKPLVV</sequence>
<dbReference type="InterPro" id="IPR011701">
    <property type="entry name" value="MFS"/>
</dbReference>
<dbReference type="PROSITE" id="PS50850">
    <property type="entry name" value="MFS"/>
    <property type="match status" value="1"/>
</dbReference>
<evidence type="ECO:0000256" key="4">
    <source>
        <dbReference type="ARBA" id="ARBA00023136"/>
    </source>
</evidence>
<evidence type="ECO:0000313" key="7">
    <source>
        <dbReference type="EMBL" id="KIW62485.1"/>
    </source>
</evidence>
<evidence type="ECO:0000256" key="5">
    <source>
        <dbReference type="SAM" id="Phobius"/>
    </source>
</evidence>
<dbReference type="GO" id="GO:0005886">
    <property type="term" value="C:plasma membrane"/>
    <property type="evidence" value="ECO:0007669"/>
    <property type="project" value="TreeGrafter"/>
</dbReference>
<feature type="transmembrane region" description="Helical" evidence="5">
    <location>
        <begin position="155"/>
        <end position="174"/>
    </location>
</feature>
<evidence type="ECO:0000259" key="6">
    <source>
        <dbReference type="PROSITE" id="PS50850"/>
    </source>
</evidence>
<dbReference type="AlphaFoldDB" id="A0A0D2F6C0"/>
<feature type="transmembrane region" description="Helical" evidence="5">
    <location>
        <begin position="406"/>
        <end position="427"/>
    </location>
</feature>
<dbReference type="Pfam" id="PF07690">
    <property type="entry name" value="MFS_1"/>
    <property type="match status" value="1"/>
</dbReference>